<dbReference type="InterPro" id="IPR007607">
    <property type="entry name" value="BacA/B"/>
</dbReference>
<gene>
    <name evidence="4" type="ORF">FHU10_3416</name>
</gene>
<accession>A0A559T891</accession>
<sequence length="249" mass="27264">MRNYNLLWCVWVLWALFIILRLTGISFTDINLKRALLTALAMALLATLVFIYKITRMKKMLSFNKQKKSTNDNKASDMIDQPVAQPQTQPEPASLADVADAIKPIRAKKDTFISNGALFTGVIEGDGNIIVEGKVEGNIVCTHMVRIENSGHVKGEIRAQQIMINGAVEGRCYADSLSIQPKGSMRGDIYADEIAIEKGGIFIGQSQLMQKTPPQTQGAQAKITPLKAAATPEEHNELASLPMPGKQAK</sequence>
<evidence type="ECO:0000256" key="2">
    <source>
        <dbReference type="SAM" id="MobiDB-lite"/>
    </source>
</evidence>
<comment type="similarity">
    <text evidence="1">Belongs to the bactofilin family.</text>
</comment>
<evidence type="ECO:0000256" key="1">
    <source>
        <dbReference type="ARBA" id="ARBA00044755"/>
    </source>
</evidence>
<keyword evidence="3" id="KW-0472">Membrane</keyword>
<feature type="region of interest" description="Disordered" evidence="2">
    <location>
        <begin position="227"/>
        <end position="249"/>
    </location>
</feature>
<name>A0A559T891_SERFO</name>
<reference evidence="4" key="2">
    <citation type="submission" date="2019-08" db="EMBL/GenBank/DDBJ databases">
        <title>Investigation of anaerobic lignin degradation for improved lignocellulosic biofuels.</title>
        <authorList>
            <person name="Deangelis K.PhD."/>
        </authorList>
    </citation>
    <scope>NUCLEOTIDE SEQUENCE [LARGE SCALE GENOMIC DNA]</scope>
    <source>
        <strain evidence="4">128R</strain>
    </source>
</reference>
<evidence type="ECO:0000313" key="4">
    <source>
        <dbReference type="EMBL" id="TVZ70821.1"/>
    </source>
</evidence>
<protein>
    <submittedName>
        <fullName evidence="4">Cytoskeletal protein CcmA (Bactofilin family)</fullName>
    </submittedName>
</protein>
<proteinExistence type="inferred from homology"/>
<dbReference type="Pfam" id="PF04519">
    <property type="entry name" value="Bactofilin"/>
    <property type="match status" value="1"/>
</dbReference>
<keyword evidence="3" id="KW-0812">Transmembrane</keyword>
<evidence type="ECO:0000256" key="3">
    <source>
        <dbReference type="SAM" id="Phobius"/>
    </source>
</evidence>
<dbReference type="PANTHER" id="PTHR35024">
    <property type="entry name" value="HYPOTHETICAL CYTOSOLIC PROTEIN"/>
    <property type="match status" value="1"/>
</dbReference>
<reference evidence="4" key="1">
    <citation type="submission" date="2019-06" db="EMBL/GenBank/DDBJ databases">
        <authorList>
            <person name="Deangelis K."/>
            <person name="Huntemann M."/>
            <person name="Clum A."/>
            <person name="Pillay M."/>
            <person name="Palaniappan K."/>
            <person name="Varghese N."/>
            <person name="Mikhailova N."/>
            <person name="Stamatis D."/>
            <person name="Reddy T."/>
            <person name="Daum C."/>
            <person name="Shapiro N."/>
            <person name="Ivanova N."/>
            <person name="Kyrpides N."/>
            <person name="Woyke T."/>
        </authorList>
    </citation>
    <scope>NUCLEOTIDE SEQUENCE [LARGE SCALE GENOMIC DNA]</scope>
    <source>
        <strain evidence="4">128R</strain>
    </source>
</reference>
<dbReference type="OrthoDB" id="5612117at2"/>
<organism evidence="4">
    <name type="scientific">Serratia fonticola</name>
    <dbReference type="NCBI Taxonomy" id="47917"/>
    <lineage>
        <taxon>Bacteria</taxon>
        <taxon>Pseudomonadati</taxon>
        <taxon>Pseudomonadota</taxon>
        <taxon>Gammaproteobacteria</taxon>
        <taxon>Enterobacterales</taxon>
        <taxon>Yersiniaceae</taxon>
        <taxon>Serratia</taxon>
    </lineage>
</organism>
<dbReference type="EMBL" id="VISQ01000001">
    <property type="protein sequence ID" value="TVZ70821.1"/>
    <property type="molecule type" value="Genomic_DNA"/>
</dbReference>
<keyword evidence="3" id="KW-1133">Transmembrane helix</keyword>
<feature type="transmembrane region" description="Helical" evidence="3">
    <location>
        <begin position="34"/>
        <end position="52"/>
    </location>
</feature>
<dbReference type="PANTHER" id="PTHR35024:SF4">
    <property type="entry name" value="POLYMER-FORMING CYTOSKELETAL PROTEIN"/>
    <property type="match status" value="1"/>
</dbReference>
<comment type="caution">
    <text evidence="4">The sequence shown here is derived from an EMBL/GenBank/DDBJ whole genome shotgun (WGS) entry which is preliminary data.</text>
</comment>
<dbReference type="AlphaFoldDB" id="A0A559T891"/>